<dbReference type="InterPro" id="IPR036866">
    <property type="entry name" value="RibonucZ/Hydroxyglut_hydro"/>
</dbReference>
<dbReference type="EMBL" id="CAJOBP010033800">
    <property type="protein sequence ID" value="CAF4691168.1"/>
    <property type="molecule type" value="Genomic_DNA"/>
</dbReference>
<dbReference type="GO" id="GO:0004534">
    <property type="term" value="F:5'-3' RNA exonuclease activity"/>
    <property type="evidence" value="ECO:0007669"/>
    <property type="project" value="TreeGrafter"/>
</dbReference>
<dbReference type="Proteomes" id="UP000663873">
    <property type="component" value="Unassembled WGS sequence"/>
</dbReference>
<protein>
    <recommendedName>
        <fullName evidence="1">Metallo-beta-lactamase domain-containing protein</fullName>
    </recommendedName>
</protein>
<accession>A0A821HNS2</accession>
<evidence type="ECO:0000259" key="1">
    <source>
        <dbReference type="Pfam" id="PF16661"/>
    </source>
</evidence>
<dbReference type="GO" id="GO:0005847">
    <property type="term" value="C:mRNA cleavage and polyadenylation specificity factor complex"/>
    <property type="evidence" value="ECO:0007669"/>
    <property type="project" value="TreeGrafter"/>
</dbReference>
<reference evidence="2" key="1">
    <citation type="submission" date="2021-02" db="EMBL/GenBank/DDBJ databases">
        <authorList>
            <person name="Nowell W R."/>
        </authorList>
    </citation>
    <scope>NUCLEOTIDE SEQUENCE</scope>
</reference>
<dbReference type="PANTHER" id="PTHR11203">
    <property type="entry name" value="CLEAVAGE AND POLYADENYLATION SPECIFICITY FACTOR FAMILY MEMBER"/>
    <property type="match status" value="1"/>
</dbReference>
<feature type="non-terminal residue" evidence="2">
    <location>
        <position position="1"/>
    </location>
</feature>
<dbReference type="PANTHER" id="PTHR11203:SF11">
    <property type="entry name" value="CLEAVAGE AND POLYADENYLATION SPECIFICITY FACTOR SUBUNIT 3"/>
    <property type="match status" value="1"/>
</dbReference>
<dbReference type="Gene3D" id="3.60.15.10">
    <property type="entry name" value="Ribonuclease Z/Hydroxyacylglutathione hydrolase-like"/>
    <property type="match status" value="1"/>
</dbReference>
<dbReference type="SUPFAM" id="SSF56281">
    <property type="entry name" value="Metallo-hydrolase/oxidoreductase"/>
    <property type="match status" value="1"/>
</dbReference>
<keyword evidence="3" id="KW-1185">Reference proteome</keyword>
<feature type="domain" description="Metallo-beta-lactamase" evidence="1">
    <location>
        <begin position="10"/>
        <end position="74"/>
    </location>
</feature>
<comment type="caution">
    <text evidence="2">The sequence shown here is derived from an EMBL/GenBank/DDBJ whole genome shotgun (WGS) entry which is preliminary data.</text>
</comment>
<dbReference type="AlphaFoldDB" id="A0A821HNS2"/>
<gene>
    <name evidence="2" type="ORF">UJA718_LOCUS35757</name>
</gene>
<dbReference type="InterPro" id="IPR001279">
    <property type="entry name" value="Metallo-B-lactamas"/>
</dbReference>
<dbReference type="Pfam" id="PF16661">
    <property type="entry name" value="Lactamase_B_6"/>
    <property type="match status" value="1"/>
</dbReference>
<dbReference type="InterPro" id="IPR050698">
    <property type="entry name" value="MBL"/>
</dbReference>
<dbReference type="GO" id="GO:0006398">
    <property type="term" value="P:mRNA 3'-end processing by stem-loop binding and cleavage"/>
    <property type="evidence" value="ECO:0007669"/>
    <property type="project" value="TreeGrafter"/>
</dbReference>
<dbReference type="GO" id="GO:0004521">
    <property type="term" value="F:RNA endonuclease activity"/>
    <property type="evidence" value="ECO:0007669"/>
    <property type="project" value="TreeGrafter"/>
</dbReference>
<dbReference type="GO" id="GO:0003723">
    <property type="term" value="F:RNA binding"/>
    <property type="evidence" value="ECO:0007669"/>
    <property type="project" value="TreeGrafter"/>
</dbReference>
<sequence length="90" mass="10299">LYTEAELTGSMSRIETINFHQEIEVNGIKFWCYHAGHVLGAAMFMIEIAGVKILYTGDFSRQEDRHLMAAEVPNLRPDVLVTVRHSVYFL</sequence>
<evidence type="ECO:0000313" key="3">
    <source>
        <dbReference type="Proteomes" id="UP000663873"/>
    </source>
</evidence>
<name>A0A821HNS2_9BILA</name>
<proteinExistence type="predicted"/>
<organism evidence="2 3">
    <name type="scientific">Rotaria socialis</name>
    <dbReference type="NCBI Taxonomy" id="392032"/>
    <lineage>
        <taxon>Eukaryota</taxon>
        <taxon>Metazoa</taxon>
        <taxon>Spiralia</taxon>
        <taxon>Gnathifera</taxon>
        <taxon>Rotifera</taxon>
        <taxon>Eurotatoria</taxon>
        <taxon>Bdelloidea</taxon>
        <taxon>Philodinida</taxon>
        <taxon>Philodinidae</taxon>
        <taxon>Rotaria</taxon>
    </lineage>
</organism>
<evidence type="ECO:0000313" key="2">
    <source>
        <dbReference type="EMBL" id="CAF4691168.1"/>
    </source>
</evidence>